<dbReference type="InterPro" id="IPR051057">
    <property type="entry name" value="PI-PLC_domain"/>
</dbReference>
<dbReference type="GO" id="GO:0008081">
    <property type="term" value="F:phosphoric diester hydrolase activity"/>
    <property type="evidence" value="ECO:0007669"/>
    <property type="project" value="InterPro"/>
</dbReference>
<dbReference type="InterPro" id="IPR017946">
    <property type="entry name" value="PLC-like_Pdiesterase_TIM-brl"/>
</dbReference>
<gene>
    <name evidence="2" type="ORF">BHQ10_005185</name>
</gene>
<dbReference type="GO" id="GO:0006629">
    <property type="term" value="P:lipid metabolic process"/>
    <property type="evidence" value="ECO:0007669"/>
    <property type="project" value="InterPro"/>
</dbReference>
<evidence type="ECO:0000313" key="3">
    <source>
        <dbReference type="Proteomes" id="UP000249363"/>
    </source>
</evidence>
<accession>A0A364L032</accession>
<reference evidence="2 3" key="1">
    <citation type="journal article" date="2017" name="Biotechnol. Biofuels">
        <title>Differential beta-glucosidase expression as a function of carbon source availability in Talaromyces amestolkiae: a genomic and proteomic approach.</title>
        <authorList>
            <person name="de Eugenio L.I."/>
            <person name="Mendez-Liter J.A."/>
            <person name="Nieto-Dominguez M."/>
            <person name="Alonso L."/>
            <person name="Gil-Munoz J."/>
            <person name="Barriuso J."/>
            <person name="Prieto A."/>
            <person name="Martinez M.J."/>
        </authorList>
    </citation>
    <scope>NUCLEOTIDE SEQUENCE [LARGE SCALE GENOMIC DNA]</scope>
    <source>
        <strain evidence="2 3">CIB</strain>
    </source>
</reference>
<dbReference type="GeneID" id="63794401"/>
<proteinExistence type="predicted"/>
<keyword evidence="3" id="KW-1185">Reference proteome</keyword>
<dbReference type="SUPFAM" id="SSF51695">
    <property type="entry name" value="PLC-like phosphodiesterases"/>
    <property type="match status" value="1"/>
</dbReference>
<dbReference type="PANTHER" id="PTHR13593:SF146">
    <property type="entry name" value="PLC-LIKE PHOSPHODIESTERASE"/>
    <property type="match status" value="1"/>
</dbReference>
<dbReference type="RefSeq" id="XP_040733689.1">
    <property type="nucleotide sequence ID" value="XM_040877633.1"/>
</dbReference>
<dbReference type="Pfam" id="PF26146">
    <property type="entry name" value="PI-PLC_X"/>
    <property type="match status" value="1"/>
</dbReference>
<feature type="signal peptide" evidence="1">
    <location>
        <begin position="1"/>
        <end position="24"/>
    </location>
</feature>
<dbReference type="PANTHER" id="PTHR13593">
    <property type="match status" value="1"/>
</dbReference>
<dbReference type="STRING" id="1196081.A0A364L032"/>
<dbReference type="OrthoDB" id="7984201at2759"/>
<keyword evidence="1" id="KW-0732">Signal</keyword>
<dbReference type="Gene3D" id="3.20.20.190">
    <property type="entry name" value="Phosphatidylinositol (PI) phosphodiesterase"/>
    <property type="match status" value="1"/>
</dbReference>
<comment type="caution">
    <text evidence="2">The sequence shown here is derived from an EMBL/GenBank/DDBJ whole genome shotgun (WGS) entry which is preliminary data.</text>
</comment>
<dbReference type="AlphaFoldDB" id="A0A364L032"/>
<dbReference type="Proteomes" id="UP000249363">
    <property type="component" value="Unassembled WGS sequence"/>
</dbReference>
<sequence>MHLNNPLSLLAAAAAAALIPLASAQCNGKTAYCDRSWSNITTVGAHDSPFVGSGLSDNQDINITAQLEMGIRFLQGQTHYFLDELMMCHTSCLLEDAGTLTNFLSEIKTWLDSNPQEVVTVLVTNGDSVGIGNFSAAFEASGIQEYAYVPSTSPDVLPIGDWPTLQELIDQGKRVVAFLDYGADMSSVPYILDEFAYYFETPYDVTDSTFSDCSINRPSGASADGRMYIVNHFLDEDILGIDIPDRDAAAATNAVSGTGSIGAQAALCEGLYGRAPNGILLDWTDLGDPIGAQNAINGV</sequence>
<organism evidence="2 3">
    <name type="scientific">Talaromyces amestolkiae</name>
    <dbReference type="NCBI Taxonomy" id="1196081"/>
    <lineage>
        <taxon>Eukaryota</taxon>
        <taxon>Fungi</taxon>
        <taxon>Dikarya</taxon>
        <taxon>Ascomycota</taxon>
        <taxon>Pezizomycotina</taxon>
        <taxon>Eurotiomycetes</taxon>
        <taxon>Eurotiomycetidae</taxon>
        <taxon>Eurotiales</taxon>
        <taxon>Trichocomaceae</taxon>
        <taxon>Talaromyces</taxon>
        <taxon>Talaromyces sect. Talaromyces</taxon>
    </lineage>
</organism>
<evidence type="ECO:0000256" key="1">
    <source>
        <dbReference type="SAM" id="SignalP"/>
    </source>
</evidence>
<name>A0A364L032_TALAM</name>
<feature type="chain" id="PRO_5016687088" description="Phosphatidylinositol-specific phospholipase C X domain-containing protein" evidence="1">
    <location>
        <begin position="25"/>
        <end position="299"/>
    </location>
</feature>
<protein>
    <recommendedName>
        <fullName evidence="4">Phosphatidylinositol-specific phospholipase C X domain-containing protein</fullName>
    </recommendedName>
</protein>
<evidence type="ECO:0000313" key="2">
    <source>
        <dbReference type="EMBL" id="RAO69173.1"/>
    </source>
</evidence>
<evidence type="ECO:0008006" key="4">
    <source>
        <dbReference type="Google" id="ProtNLM"/>
    </source>
</evidence>
<dbReference type="EMBL" id="MIKG01000009">
    <property type="protein sequence ID" value="RAO69173.1"/>
    <property type="molecule type" value="Genomic_DNA"/>
</dbReference>